<evidence type="ECO:0000256" key="1">
    <source>
        <dbReference type="ARBA" id="ARBA00007164"/>
    </source>
</evidence>
<dbReference type="GO" id="GO:0009252">
    <property type="term" value="P:peptidoglycan biosynthetic process"/>
    <property type="evidence" value="ECO:0007669"/>
    <property type="project" value="UniProtKB-KW"/>
</dbReference>
<keyword evidence="6" id="KW-0961">Cell wall biogenesis/degradation</keyword>
<dbReference type="GO" id="GO:0009002">
    <property type="term" value="F:serine-type D-Ala-D-Ala carboxypeptidase activity"/>
    <property type="evidence" value="ECO:0007669"/>
    <property type="project" value="InterPro"/>
</dbReference>
<evidence type="ECO:0000256" key="3">
    <source>
        <dbReference type="ARBA" id="ARBA00022801"/>
    </source>
</evidence>
<evidence type="ECO:0000256" key="8">
    <source>
        <dbReference type="PIRSR" id="PIRSR618044-2"/>
    </source>
</evidence>
<evidence type="ECO:0000256" key="7">
    <source>
        <dbReference type="PIRSR" id="PIRSR618044-1"/>
    </source>
</evidence>
<accession>A0A0G1HGV9</accession>
<keyword evidence="11" id="KW-0645">Protease</keyword>
<keyword evidence="3" id="KW-0378">Hydrolase</keyword>
<name>A0A0G1HGV9_UNCKA</name>
<evidence type="ECO:0000313" key="11">
    <source>
        <dbReference type="EMBL" id="KKT45763.1"/>
    </source>
</evidence>
<dbReference type="PANTHER" id="PTHR21581:SF6">
    <property type="entry name" value="TRAFFICKING PROTEIN PARTICLE COMPLEX SUBUNIT 12"/>
    <property type="match status" value="1"/>
</dbReference>
<gene>
    <name evidence="11" type="ORF">UW36_C0001G0061</name>
</gene>
<keyword evidence="5" id="KW-0573">Peptidoglycan synthesis</keyword>
<dbReference type="SUPFAM" id="SSF56601">
    <property type="entry name" value="beta-lactamase/transpeptidase-like"/>
    <property type="match status" value="1"/>
</dbReference>
<dbReference type="GO" id="GO:0006508">
    <property type="term" value="P:proteolysis"/>
    <property type="evidence" value="ECO:0007669"/>
    <property type="project" value="InterPro"/>
</dbReference>
<dbReference type="AlphaFoldDB" id="A0A0G1HGV9"/>
<dbReference type="Proteomes" id="UP000034128">
    <property type="component" value="Unassembled WGS sequence"/>
</dbReference>
<dbReference type="GO" id="GO:0008360">
    <property type="term" value="P:regulation of cell shape"/>
    <property type="evidence" value="ECO:0007669"/>
    <property type="project" value="UniProtKB-KW"/>
</dbReference>
<feature type="binding site" evidence="8">
    <location>
        <position position="303"/>
    </location>
    <ligand>
        <name>substrate</name>
    </ligand>
</feature>
<dbReference type="Pfam" id="PF00768">
    <property type="entry name" value="Peptidase_S11"/>
    <property type="match status" value="1"/>
</dbReference>
<dbReference type="PRINTS" id="PR00725">
    <property type="entry name" value="DADACBPTASE1"/>
</dbReference>
<comment type="caution">
    <text evidence="11">The sequence shown here is derived from an EMBL/GenBank/DDBJ whole genome shotgun (WGS) entry which is preliminary data.</text>
</comment>
<evidence type="ECO:0000256" key="5">
    <source>
        <dbReference type="ARBA" id="ARBA00022984"/>
    </source>
</evidence>
<evidence type="ECO:0000256" key="9">
    <source>
        <dbReference type="RuleBase" id="RU004016"/>
    </source>
</evidence>
<dbReference type="Gene3D" id="3.40.710.10">
    <property type="entry name" value="DD-peptidase/beta-lactamase superfamily"/>
    <property type="match status" value="1"/>
</dbReference>
<proteinExistence type="inferred from homology"/>
<dbReference type="InterPro" id="IPR018044">
    <property type="entry name" value="Peptidase_S11"/>
</dbReference>
<dbReference type="InterPro" id="IPR012338">
    <property type="entry name" value="Beta-lactam/transpept-like"/>
</dbReference>
<feature type="active site" evidence="7">
    <location>
        <position position="195"/>
    </location>
</feature>
<keyword evidence="11" id="KW-0121">Carboxypeptidase</keyword>
<reference evidence="11 12" key="1">
    <citation type="journal article" date="2015" name="Nature">
        <title>rRNA introns, odd ribosomes, and small enigmatic genomes across a large radiation of phyla.</title>
        <authorList>
            <person name="Brown C.T."/>
            <person name="Hug L.A."/>
            <person name="Thomas B.C."/>
            <person name="Sharon I."/>
            <person name="Castelle C.J."/>
            <person name="Singh A."/>
            <person name="Wilkins M.J."/>
            <person name="Williams K.H."/>
            <person name="Banfield J.F."/>
        </authorList>
    </citation>
    <scope>NUCLEOTIDE SEQUENCE [LARGE SCALE GENOMIC DNA]</scope>
</reference>
<feature type="domain" description="Peptidase S11 D-alanyl-D-alanine carboxypeptidase A N-terminal" evidence="10">
    <location>
        <begin position="107"/>
        <end position="333"/>
    </location>
</feature>
<evidence type="ECO:0000256" key="2">
    <source>
        <dbReference type="ARBA" id="ARBA00022729"/>
    </source>
</evidence>
<evidence type="ECO:0000259" key="10">
    <source>
        <dbReference type="Pfam" id="PF00768"/>
    </source>
</evidence>
<dbReference type="PANTHER" id="PTHR21581">
    <property type="entry name" value="D-ALANYL-D-ALANINE CARBOXYPEPTIDASE"/>
    <property type="match status" value="1"/>
</dbReference>
<keyword evidence="2" id="KW-0732">Signal</keyword>
<dbReference type="InterPro" id="IPR001967">
    <property type="entry name" value="Peptidase_S11_N"/>
</dbReference>
<dbReference type="EMBL" id="LCIA01000001">
    <property type="protein sequence ID" value="KKT45763.1"/>
    <property type="molecule type" value="Genomic_DNA"/>
</dbReference>
<feature type="active site" description="Acyl-ester intermediate" evidence="7">
    <location>
        <position position="140"/>
    </location>
</feature>
<organism evidence="11 12">
    <name type="scientific">candidate division WWE3 bacterium GW2011_GWA2_44_16</name>
    <dbReference type="NCBI Taxonomy" id="1619110"/>
    <lineage>
        <taxon>Bacteria</taxon>
        <taxon>Katanobacteria</taxon>
    </lineage>
</organism>
<dbReference type="GO" id="GO:0071555">
    <property type="term" value="P:cell wall organization"/>
    <property type="evidence" value="ECO:0007669"/>
    <property type="project" value="UniProtKB-KW"/>
</dbReference>
<evidence type="ECO:0000256" key="6">
    <source>
        <dbReference type="ARBA" id="ARBA00023316"/>
    </source>
</evidence>
<keyword evidence="4" id="KW-0133">Cell shape</keyword>
<evidence type="ECO:0000256" key="4">
    <source>
        <dbReference type="ARBA" id="ARBA00022960"/>
    </source>
</evidence>
<evidence type="ECO:0000313" key="12">
    <source>
        <dbReference type="Proteomes" id="UP000034128"/>
    </source>
</evidence>
<dbReference type="STRING" id="1619110.UW36_C0001G0061"/>
<feature type="active site" description="Proton acceptor" evidence="7">
    <location>
        <position position="143"/>
    </location>
</feature>
<protein>
    <submittedName>
        <fullName evidence="11">D-alanyl-D-alanine carboxypeptidase</fullName>
    </submittedName>
</protein>
<comment type="similarity">
    <text evidence="1 9">Belongs to the peptidase S11 family.</text>
</comment>
<sequence length="353" mass="38517">MQVGLFRLVAVYVLVLLAGAIHTLESKFCDLCTKALLVSLICLFGIVLRVEFEAVVDGVANDGNLLVWYKKLPQDFYSAASQENSRTLESFLLTQKPKPPVKLAEIQTPAVSAKSYVVMDVVSGTVLSEKNPDEVFPPASTAKIATALAALALYDLDEEIAIPQFCTQVDGNKIGFGQGLRFRVEAILQALLVASAGDAACTLSVSRVSYADFVAKMNFVVKEGGLARTKFTNPIGLDDADGENLSSARDLAKLAILAMHNDFFRETVKLKELELRDLDGKFAKQLTNTNRLLWDIPESVGIKTGTTTGAGEVLVYEYTKDKADLIIVAMGSKDRFADVKLLLDWTLLSHSWE</sequence>